<keyword evidence="3 9" id="KW-0328">Glycosyltransferase</keyword>
<evidence type="ECO:0000256" key="7">
    <source>
        <dbReference type="ARBA" id="ARBA00052328"/>
    </source>
</evidence>
<feature type="binding site" evidence="9">
    <location>
        <position position="94"/>
    </location>
    <ligand>
        <name>Mg(2+)</name>
        <dbReference type="ChEBI" id="CHEBI:18420"/>
        <label>1</label>
    </ligand>
</feature>
<comment type="function">
    <text evidence="9">Catalyzes the transfer of the phosphoribosyl group of 5-phosphorylribose-1-pyrophosphate (PRPP) to anthranilate to yield N-(5'-phosphoribosyl)-anthranilate (PRA).</text>
</comment>
<dbReference type="InterPro" id="IPR017459">
    <property type="entry name" value="Glycosyl_Trfase_fam3_N_dom"/>
</dbReference>
<comment type="similarity">
    <text evidence="9">Belongs to the anthranilate phosphoribosyltransferase family.</text>
</comment>
<reference evidence="12 13" key="1">
    <citation type="submission" date="2018-11" db="EMBL/GenBank/DDBJ databases">
        <title>Genome squencing of methanotrophic bacteria isolated from alkaline groundwater in Korea.</title>
        <authorList>
            <person name="Nguyen L.N."/>
        </authorList>
    </citation>
    <scope>NUCLEOTIDE SEQUENCE [LARGE SCALE GENOMIC DNA]</scope>
    <source>
        <strain evidence="12 13">GW6</strain>
    </source>
</reference>
<dbReference type="Pfam" id="PF02885">
    <property type="entry name" value="Glycos_trans_3N"/>
    <property type="match status" value="1"/>
</dbReference>
<dbReference type="UniPathway" id="UPA00035">
    <property type="reaction ID" value="UER00041"/>
</dbReference>
<dbReference type="Proteomes" id="UP000273982">
    <property type="component" value="Chromosome"/>
</dbReference>
<keyword evidence="2 9" id="KW-0028">Amino-acid biosynthesis</keyword>
<dbReference type="NCBIfam" id="TIGR01245">
    <property type="entry name" value="trpD"/>
    <property type="match status" value="1"/>
</dbReference>
<keyword evidence="9" id="KW-0460">Magnesium</keyword>
<evidence type="ECO:0000256" key="2">
    <source>
        <dbReference type="ARBA" id="ARBA00022605"/>
    </source>
</evidence>
<dbReference type="Gene3D" id="3.40.1030.10">
    <property type="entry name" value="Nucleoside phosphorylase/phosphoribosyltransferase catalytic domain"/>
    <property type="match status" value="1"/>
</dbReference>
<feature type="binding site" evidence="9">
    <location>
        <position position="168"/>
    </location>
    <ligand>
        <name>anthranilate</name>
        <dbReference type="ChEBI" id="CHEBI:16567"/>
        <label>2</label>
    </ligand>
</feature>
<comment type="caution">
    <text evidence="9">Lacks conserved residue(s) required for the propagation of feature annotation.</text>
</comment>
<feature type="binding site" evidence="9">
    <location>
        <position position="82"/>
    </location>
    <ligand>
        <name>anthranilate</name>
        <dbReference type="ChEBI" id="CHEBI:16567"/>
        <label>1</label>
    </ligand>
</feature>
<comment type="subunit">
    <text evidence="9">Homodimer.</text>
</comment>
<evidence type="ECO:0000256" key="1">
    <source>
        <dbReference type="ARBA" id="ARBA00004907"/>
    </source>
</evidence>
<evidence type="ECO:0000256" key="5">
    <source>
        <dbReference type="ARBA" id="ARBA00022822"/>
    </source>
</evidence>
<evidence type="ECO:0000256" key="8">
    <source>
        <dbReference type="ARBA" id="ARBA00061188"/>
    </source>
</evidence>
<accession>A0A3G8M4G3</accession>
<protein>
    <recommendedName>
        <fullName evidence="9">Anthranilate phosphoribosyltransferase</fullName>
        <ecNumber evidence="9">2.4.2.18</ecNumber>
    </recommendedName>
</protein>
<dbReference type="GO" id="GO:0005829">
    <property type="term" value="C:cytosol"/>
    <property type="evidence" value="ECO:0007669"/>
    <property type="project" value="TreeGrafter"/>
</dbReference>
<feature type="binding site" evidence="9">
    <location>
        <position position="82"/>
    </location>
    <ligand>
        <name>5-phospho-alpha-D-ribose 1-diphosphate</name>
        <dbReference type="ChEBI" id="CHEBI:58017"/>
    </ligand>
</feature>
<dbReference type="Pfam" id="PF00591">
    <property type="entry name" value="Glycos_transf_3"/>
    <property type="match status" value="1"/>
</dbReference>
<feature type="binding site" evidence="9">
    <location>
        <position position="90"/>
    </location>
    <ligand>
        <name>5-phospho-alpha-D-ribose 1-diphosphate</name>
        <dbReference type="ChEBI" id="CHEBI:58017"/>
    </ligand>
</feature>
<dbReference type="GO" id="GO:0000287">
    <property type="term" value="F:magnesium ion binding"/>
    <property type="evidence" value="ECO:0007669"/>
    <property type="project" value="UniProtKB-UniRule"/>
</dbReference>
<feature type="binding site" evidence="9">
    <location>
        <begin position="110"/>
        <end position="118"/>
    </location>
    <ligand>
        <name>5-phospho-alpha-D-ribose 1-diphosphate</name>
        <dbReference type="ChEBI" id="CHEBI:58017"/>
    </ligand>
</feature>
<dbReference type="FunFam" id="3.40.1030.10:FF:000002">
    <property type="entry name" value="Anthranilate phosphoribosyltransferase"/>
    <property type="match status" value="1"/>
</dbReference>
<feature type="binding site" evidence="9">
    <location>
        <begin position="92"/>
        <end position="95"/>
    </location>
    <ligand>
        <name>5-phospho-alpha-D-ribose 1-diphosphate</name>
        <dbReference type="ChEBI" id="CHEBI:58017"/>
    </ligand>
</feature>
<dbReference type="GO" id="GO:0000162">
    <property type="term" value="P:L-tryptophan biosynthetic process"/>
    <property type="evidence" value="ECO:0007669"/>
    <property type="project" value="UniProtKB-UniRule"/>
</dbReference>
<keyword evidence="9" id="KW-0479">Metal-binding</keyword>
<dbReference type="RefSeq" id="WP_124738566.1">
    <property type="nucleotide sequence ID" value="NZ_CP034086.1"/>
</dbReference>
<evidence type="ECO:0000256" key="6">
    <source>
        <dbReference type="ARBA" id="ARBA00023141"/>
    </source>
</evidence>
<comment type="cofactor">
    <cofactor evidence="9">
        <name>Mg(2+)</name>
        <dbReference type="ChEBI" id="CHEBI:18420"/>
    </cofactor>
    <text evidence="9">Binds 2 magnesium ions per monomer.</text>
</comment>
<dbReference type="AlphaFoldDB" id="A0A3G8M4G3"/>
<dbReference type="Gene3D" id="1.20.970.10">
    <property type="entry name" value="Transferase, Pyrimidine Nucleoside Phosphorylase, Chain C"/>
    <property type="match status" value="1"/>
</dbReference>
<feature type="binding site" evidence="9">
    <location>
        <position position="228"/>
    </location>
    <ligand>
        <name>Mg(2+)</name>
        <dbReference type="ChEBI" id="CHEBI:18420"/>
        <label>1</label>
    </ligand>
</feature>
<evidence type="ECO:0000256" key="9">
    <source>
        <dbReference type="HAMAP-Rule" id="MF_00211"/>
    </source>
</evidence>
<feature type="domain" description="Glycosyl transferase family 3 N-terminal" evidence="11">
    <location>
        <begin position="6"/>
        <end position="67"/>
    </location>
</feature>
<feature type="domain" description="Glycosyl transferase family 3" evidence="10">
    <location>
        <begin position="77"/>
        <end position="325"/>
    </location>
</feature>
<feature type="binding site" evidence="9">
    <location>
        <position position="228"/>
    </location>
    <ligand>
        <name>Mg(2+)</name>
        <dbReference type="ChEBI" id="CHEBI:18420"/>
        <label>2</label>
    </ligand>
</feature>
<dbReference type="EMBL" id="CP034086">
    <property type="protein sequence ID" value="AZG76816.1"/>
    <property type="molecule type" value="Genomic_DNA"/>
</dbReference>
<dbReference type="InterPro" id="IPR035902">
    <property type="entry name" value="Nuc_phospho_transferase"/>
</dbReference>
<dbReference type="SUPFAM" id="SSF52418">
    <property type="entry name" value="Nucleoside phosphorylase/phosphoribosyltransferase catalytic domain"/>
    <property type="match status" value="1"/>
</dbReference>
<dbReference type="EC" id="2.4.2.18" evidence="9"/>
<dbReference type="KEGG" id="mros:EHO51_08775"/>
<dbReference type="SUPFAM" id="SSF47648">
    <property type="entry name" value="Nucleoside phosphorylase/phosphoribosyltransferase N-terminal domain"/>
    <property type="match status" value="1"/>
</dbReference>
<evidence type="ECO:0000256" key="4">
    <source>
        <dbReference type="ARBA" id="ARBA00022679"/>
    </source>
</evidence>
<evidence type="ECO:0000313" key="12">
    <source>
        <dbReference type="EMBL" id="AZG76816.1"/>
    </source>
</evidence>
<gene>
    <name evidence="9 12" type="primary">trpD</name>
    <name evidence="12" type="ORF">EHO51_08775</name>
</gene>
<dbReference type="HAMAP" id="MF_00211">
    <property type="entry name" value="TrpD"/>
    <property type="match status" value="1"/>
</dbReference>
<keyword evidence="6 9" id="KW-0057">Aromatic amino acid biosynthesis</keyword>
<evidence type="ECO:0000259" key="10">
    <source>
        <dbReference type="Pfam" id="PF00591"/>
    </source>
</evidence>
<dbReference type="GO" id="GO:0004048">
    <property type="term" value="F:anthranilate phosphoribosyltransferase activity"/>
    <property type="evidence" value="ECO:0007669"/>
    <property type="project" value="UniProtKB-UniRule"/>
</dbReference>
<keyword evidence="4 9" id="KW-0808">Transferase</keyword>
<dbReference type="PANTHER" id="PTHR43285:SF2">
    <property type="entry name" value="ANTHRANILATE PHOSPHORIBOSYLTRANSFERASE"/>
    <property type="match status" value="1"/>
</dbReference>
<organism evidence="12 13">
    <name type="scientific">Methylocystis rosea</name>
    <dbReference type="NCBI Taxonomy" id="173366"/>
    <lineage>
        <taxon>Bacteria</taxon>
        <taxon>Pseudomonadati</taxon>
        <taxon>Pseudomonadota</taxon>
        <taxon>Alphaproteobacteria</taxon>
        <taxon>Hyphomicrobiales</taxon>
        <taxon>Methylocystaceae</taxon>
        <taxon>Methylocystis</taxon>
    </lineage>
</organism>
<feature type="binding site" evidence="9">
    <location>
        <position position="227"/>
    </location>
    <ligand>
        <name>Mg(2+)</name>
        <dbReference type="ChEBI" id="CHEBI:18420"/>
        <label>2</label>
    </ligand>
</feature>
<dbReference type="InterPro" id="IPR036320">
    <property type="entry name" value="Glycosyl_Trfase_fam3_N_dom_sf"/>
</dbReference>
<dbReference type="InterPro" id="IPR005940">
    <property type="entry name" value="Anthranilate_Pribosyl_Tfrase"/>
</dbReference>
<proteinExistence type="inferred from homology"/>
<dbReference type="PANTHER" id="PTHR43285">
    <property type="entry name" value="ANTHRANILATE PHOSPHORIBOSYLTRANSFERASE"/>
    <property type="match status" value="1"/>
</dbReference>
<sequence length="340" mass="34724">MSEDFKSYIAALVSGAPLARDEARAAFSLIFRGDATPAQLGAFLMGLRLRGETIDEIIGAAEAMRAAMTPVEAPAGAIDIVGTGGDGAGTYNISTLAAIIAAAAGAIVAKHGGKAATSLSGSSDVLGELGVKVGVSPAAAAASLQDAGICFMAATTHHPAMRHAAPVRSELGVRTIFNLLGPLCNPARVERQMIGVFSRDWLEPLARALRELGAKRVWLLHGGDGLDEATTTAVTHVVALEDGEIRSFELSPEEAGLPRATIQALVGGDAAHNARALRAVLEGAKNAYRDVAVLNAGVALVVAGRAANVREGAALAEAAIDSGAARDKLDALIRCSNRDA</sequence>
<evidence type="ECO:0000256" key="3">
    <source>
        <dbReference type="ARBA" id="ARBA00022676"/>
    </source>
</evidence>
<dbReference type="InterPro" id="IPR000312">
    <property type="entry name" value="Glycosyl_Trfase_fam3"/>
</dbReference>
<evidence type="ECO:0000313" key="13">
    <source>
        <dbReference type="Proteomes" id="UP000273982"/>
    </source>
</evidence>
<comment type="pathway">
    <text evidence="1 9">Amino-acid biosynthesis; L-tryptophan biosynthesis; L-tryptophan from chorismate: step 2/5.</text>
</comment>
<evidence type="ECO:0000259" key="11">
    <source>
        <dbReference type="Pfam" id="PF02885"/>
    </source>
</evidence>
<comment type="similarity">
    <text evidence="8">In the C-terminal section; belongs to the anthranilate phosphoribosyltransferase family.</text>
</comment>
<feature type="binding site" evidence="9">
    <location>
        <begin position="85"/>
        <end position="86"/>
    </location>
    <ligand>
        <name>5-phospho-alpha-D-ribose 1-diphosphate</name>
        <dbReference type="ChEBI" id="CHEBI:58017"/>
    </ligand>
</feature>
<keyword evidence="5 9" id="KW-0822">Tryptophan biosynthesis</keyword>
<feature type="binding site" evidence="9">
    <location>
        <position position="122"/>
    </location>
    <ligand>
        <name>5-phospho-alpha-D-ribose 1-diphosphate</name>
        <dbReference type="ChEBI" id="CHEBI:58017"/>
    </ligand>
</feature>
<name>A0A3G8M4G3_9HYPH</name>
<comment type="catalytic activity">
    <reaction evidence="7 9">
        <text>N-(5-phospho-beta-D-ribosyl)anthranilate + diphosphate = 5-phospho-alpha-D-ribose 1-diphosphate + anthranilate</text>
        <dbReference type="Rhea" id="RHEA:11768"/>
        <dbReference type="ChEBI" id="CHEBI:16567"/>
        <dbReference type="ChEBI" id="CHEBI:18277"/>
        <dbReference type="ChEBI" id="CHEBI:33019"/>
        <dbReference type="ChEBI" id="CHEBI:58017"/>
        <dbReference type="EC" id="2.4.2.18"/>
    </reaction>
</comment>